<evidence type="ECO:0000256" key="10">
    <source>
        <dbReference type="ARBA" id="ARBA00030956"/>
    </source>
</evidence>
<dbReference type="PANTHER" id="PTHR30181">
    <property type="entry name" value="MANNITOL PERMEASE IIC COMPONENT"/>
    <property type="match status" value="1"/>
</dbReference>
<dbReference type="PANTHER" id="PTHR30181:SF2">
    <property type="entry name" value="PTS SYSTEM MANNITOL-SPECIFIC EIICBA COMPONENT"/>
    <property type="match status" value="1"/>
</dbReference>
<comment type="function">
    <text evidence="1">The phosphoenolpyruvate-dependent sugar phosphotransferase system (sugar PTS), a major carbohydrate active transport system, catalyzes the phosphorylation of incoming sugar substrates concomitantly with their translocation across the cell membrane. The enzyme II CmtAB PTS system is involved in D-mannitol transport.</text>
</comment>
<dbReference type="AlphaFoldDB" id="A0A1I5D434"/>
<dbReference type="Pfam" id="PF00359">
    <property type="entry name" value="PTS_EIIA_2"/>
    <property type="match status" value="1"/>
</dbReference>
<dbReference type="InterPro" id="IPR050893">
    <property type="entry name" value="Sugar_PTS"/>
</dbReference>
<protein>
    <recommendedName>
        <fullName evidence="2">Mannitol-specific phosphotransferase enzyme IIA component</fullName>
    </recommendedName>
    <alternativeName>
        <fullName evidence="10">EIIA</fullName>
    </alternativeName>
    <alternativeName>
        <fullName evidence="11">EIII</fullName>
    </alternativeName>
    <alternativeName>
        <fullName evidence="9">PTS system mannitol-specific EIIA component</fullName>
    </alternativeName>
</protein>
<reference evidence="14" key="1">
    <citation type="submission" date="2016-10" db="EMBL/GenBank/DDBJ databases">
        <authorList>
            <person name="Varghese N."/>
            <person name="Submissions S."/>
        </authorList>
    </citation>
    <scope>NUCLEOTIDE SEQUENCE [LARGE SCALE GENOMIC DNA]</scope>
    <source>
        <strain evidence="14">CGMCC 1.11101</strain>
    </source>
</reference>
<dbReference type="GO" id="GO:0016301">
    <property type="term" value="F:kinase activity"/>
    <property type="evidence" value="ECO:0007669"/>
    <property type="project" value="UniProtKB-KW"/>
</dbReference>
<keyword evidence="14" id="KW-1185">Reference proteome</keyword>
<dbReference type="STRING" id="995034.SAMN05216219_2713"/>
<dbReference type="RefSeq" id="WP_090712328.1">
    <property type="nucleotide sequence ID" value="NZ_FOVM01000008.1"/>
</dbReference>
<dbReference type="SUPFAM" id="SSF55804">
    <property type="entry name" value="Phoshotransferase/anion transport protein"/>
    <property type="match status" value="1"/>
</dbReference>
<evidence type="ECO:0000313" key="14">
    <source>
        <dbReference type="Proteomes" id="UP000198867"/>
    </source>
</evidence>
<dbReference type="GO" id="GO:0090563">
    <property type="term" value="F:protein-phosphocysteine-sugar phosphotransferase activity"/>
    <property type="evidence" value="ECO:0007669"/>
    <property type="project" value="TreeGrafter"/>
</dbReference>
<dbReference type="InterPro" id="IPR002178">
    <property type="entry name" value="PTS_EIIA_type-2_dom"/>
</dbReference>
<dbReference type="GO" id="GO:0005886">
    <property type="term" value="C:plasma membrane"/>
    <property type="evidence" value="ECO:0007669"/>
    <property type="project" value="TreeGrafter"/>
</dbReference>
<evidence type="ECO:0000256" key="1">
    <source>
        <dbReference type="ARBA" id="ARBA00002434"/>
    </source>
</evidence>
<dbReference type="InterPro" id="IPR016152">
    <property type="entry name" value="PTrfase/Anion_transptr"/>
</dbReference>
<evidence type="ECO:0000256" key="7">
    <source>
        <dbReference type="ARBA" id="ARBA00022683"/>
    </source>
</evidence>
<dbReference type="PROSITE" id="PS51094">
    <property type="entry name" value="PTS_EIIA_TYPE_2"/>
    <property type="match status" value="1"/>
</dbReference>
<feature type="domain" description="PTS EIIA type-2" evidence="12">
    <location>
        <begin position="4"/>
        <end position="143"/>
    </location>
</feature>
<evidence type="ECO:0000259" key="12">
    <source>
        <dbReference type="PROSITE" id="PS51094"/>
    </source>
</evidence>
<evidence type="ECO:0000256" key="2">
    <source>
        <dbReference type="ARBA" id="ARBA00014783"/>
    </source>
</evidence>
<name>A0A1I5D434_9MICO</name>
<dbReference type="GO" id="GO:0009401">
    <property type="term" value="P:phosphoenolpyruvate-dependent sugar phosphotransferase system"/>
    <property type="evidence" value="ECO:0007669"/>
    <property type="project" value="UniProtKB-KW"/>
</dbReference>
<keyword evidence="8" id="KW-0418">Kinase</keyword>
<evidence type="ECO:0000313" key="13">
    <source>
        <dbReference type="EMBL" id="SFN93970.1"/>
    </source>
</evidence>
<dbReference type="Proteomes" id="UP000198867">
    <property type="component" value="Unassembled WGS sequence"/>
</dbReference>
<evidence type="ECO:0000256" key="6">
    <source>
        <dbReference type="ARBA" id="ARBA00022679"/>
    </source>
</evidence>
<organism evidence="13 14">
    <name type="scientific">Mycetocola miduiensis</name>
    <dbReference type="NCBI Taxonomy" id="995034"/>
    <lineage>
        <taxon>Bacteria</taxon>
        <taxon>Bacillati</taxon>
        <taxon>Actinomycetota</taxon>
        <taxon>Actinomycetes</taxon>
        <taxon>Micrococcales</taxon>
        <taxon>Microbacteriaceae</taxon>
        <taxon>Mycetocola</taxon>
    </lineage>
</organism>
<dbReference type="CDD" id="cd00211">
    <property type="entry name" value="PTS_IIA_fru"/>
    <property type="match status" value="1"/>
</dbReference>
<evidence type="ECO:0000256" key="11">
    <source>
        <dbReference type="ARBA" id="ARBA00030962"/>
    </source>
</evidence>
<keyword evidence="7" id="KW-0598">Phosphotransferase system</keyword>
<keyword evidence="3" id="KW-0813">Transport</keyword>
<keyword evidence="5" id="KW-0762">Sugar transport</keyword>
<dbReference type="EMBL" id="FOVM01000008">
    <property type="protein sequence ID" value="SFN93970.1"/>
    <property type="molecule type" value="Genomic_DNA"/>
</dbReference>
<dbReference type="Gene3D" id="3.40.930.10">
    <property type="entry name" value="Mannitol-specific EII, Chain A"/>
    <property type="match status" value="1"/>
</dbReference>
<keyword evidence="4" id="KW-0597">Phosphoprotein</keyword>
<sequence>MTDNILTPENVVAQGSATTRDDAIREAGGLLVAAGAVSPTYVDAMLEREASVSTYMGNYLAIPHGTNEAKDAISRSALSLVRYADPIDWGGEQVRFAVGIAGINNEHLEILSKIAIVFSDEDEVQKLLDAADANELFALLEEVNAE</sequence>
<dbReference type="OrthoDB" id="1640042at2"/>
<keyword evidence="6" id="KW-0808">Transferase</keyword>
<proteinExistence type="predicted"/>
<evidence type="ECO:0000256" key="4">
    <source>
        <dbReference type="ARBA" id="ARBA00022553"/>
    </source>
</evidence>
<evidence type="ECO:0000256" key="5">
    <source>
        <dbReference type="ARBA" id="ARBA00022597"/>
    </source>
</evidence>
<evidence type="ECO:0000256" key="8">
    <source>
        <dbReference type="ARBA" id="ARBA00022777"/>
    </source>
</evidence>
<gene>
    <name evidence="13" type="ORF">SAMN05216219_2713</name>
</gene>
<evidence type="ECO:0000256" key="9">
    <source>
        <dbReference type="ARBA" id="ARBA00029908"/>
    </source>
</evidence>
<evidence type="ECO:0000256" key="3">
    <source>
        <dbReference type="ARBA" id="ARBA00022448"/>
    </source>
</evidence>
<dbReference type="PROSITE" id="PS00372">
    <property type="entry name" value="PTS_EIIA_TYPE_2_HIS"/>
    <property type="match status" value="1"/>
</dbReference>
<accession>A0A1I5D434</accession>